<dbReference type="SMART" id="SM00343">
    <property type="entry name" value="ZnF_C2HC"/>
    <property type="match status" value="2"/>
</dbReference>
<organism evidence="4">
    <name type="scientific">Ixodes ricinus</name>
    <name type="common">Common tick</name>
    <name type="synonym">Acarus ricinus</name>
    <dbReference type="NCBI Taxonomy" id="34613"/>
    <lineage>
        <taxon>Eukaryota</taxon>
        <taxon>Metazoa</taxon>
        <taxon>Ecdysozoa</taxon>
        <taxon>Arthropoda</taxon>
        <taxon>Chelicerata</taxon>
        <taxon>Arachnida</taxon>
        <taxon>Acari</taxon>
        <taxon>Parasitiformes</taxon>
        <taxon>Ixodida</taxon>
        <taxon>Ixodoidea</taxon>
        <taxon>Ixodidae</taxon>
        <taxon>Ixodinae</taxon>
        <taxon>Ixodes</taxon>
    </lineage>
</organism>
<dbReference type="GO" id="GO:0008270">
    <property type="term" value="F:zinc ion binding"/>
    <property type="evidence" value="ECO:0007669"/>
    <property type="project" value="UniProtKB-KW"/>
</dbReference>
<dbReference type="AlphaFoldDB" id="A0A131Y759"/>
<dbReference type="InterPro" id="IPR001878">
    <property type="entry name" value="Znf_CCHC"/>
</dbReference>
<feature type="non-terminal residue" evidence="4">
    <location>
        <position position="1"/>
    </location>
</feature>
<evidence type="ECO:0000313" key="4">
    <source>
        <dbReference type="EMBL" id="JAP74305.1"/>
    </source>
</evidence>
<sequence>ICLTLHDTVTSSDLPHLIKVYGVQSLLLVPGRPPLCLRCKKVGHIRRQCRAPKCGRCNRFGHEGSDCFSTYATALRGPEEDGEGNPDHLMDISEVVDVTGDLPATGIASDATTSSGEPEQIGKVPPDGPGDAGSRHG</sequence>
<dbReference type="InterPro" id="IPR036875">
    <property type="entry name" value="Znf_CCHC_sf"/>
</dbReference>
<keyword evidence="1" id="KW-0862">Zinc</keyword>
<evidence type="ECO:0000256" key="1">
    <source>
        <dbReference type="PROSITE-ProRule" id="PRU00047"/>
    </source>
</evidence>
<reference evidence="4" key="1">
    <citation type="submission" date="2016-02" db="EMBL/GenBank/DDBJ databases">
        <title>RNAseq analyses of the midgut from blood- or serum-fed Ixodes ricinus ticks.</title>
        <authorList>
            <person name="Perner J."/>
            <person name="Provaznik J."/>
            <person name="Schrenkova J."/>
            <person name="Urbanova V."/>
            <person name="Ribeiro J.M."/>
            <person name="Kopacek P."/>
        </authorList>
    </citation>
    <scope>NUCLEOTIDE SEQUENCE</scope>
    <source>
        <tissue evidence="4">Gut</tissue>
    </source>
</reference>
<protein>
    <recommendedName>
        <fullName evidence="3">CCHC-type domain-containing protein</fullName>
    </recommendedName>
</protein>
<keyword evidence="1" id="KW-0479">Metal-binding</keyword>
<feature type="non-terminal residue" evidence="4">
    <location>
        <position position="137"/>
    </location>
</feature>
<dbReference type="Gene3D" id="4.10.60.10">
    <property type="entry name" value="Zinc finger, CCHC-type"/>
    <property type="match status" value="1"/>
</dbReference>
<dbReference type="PROSITE" id="PS50158">
    <property type="entry name" value="ZF_CCHC"/>
    <property type="match status" value="1"/>
</dbReference>
<evidence type="ECO:0000259" key="3">
    <source>
        <dbReference type="PROSITE" id="PS50158"/>
    </source>
</evidence>
<proteinExistence type="evidence at transcript level"/>
<dbReference type="GO" id="GO:0003676">
    <property type="term" value="F:nucleic acid binding"/>
    <property type="evidence" value="ECO:0007669"/>
    <property type="project" value="InterPro"/>
</dbReference>
<keyword evidence="1" id="KW-0863">Zinc-finger</keyword>
<evidence type="ECO:0000256" key="2">
    <source>
        <dbReference type="SAM" id="MobiDB-lite"/>
    </source>
</evidence>
<dbReference type="EMBL" id="GEFM01001491">
    <property type="protein sequence ID" value="JAP74305.1"/>
    <property type="molecule type" value="mRNA"/>
</dbReference>
<accession>A0A131Y759</accession>
<name>A0A131Y759_IXORI</name>
<dbReference type="SUPFAM" id="SSF57756">
    <property type="entry name" value="Retrovirus zinc finger-like domains"/>
    <property type="match status" value="1"/>
</dbReference>
<feature type="domain" description="CCHC-type" evidence="3">
    <location>
        <begin position="36"/>
        <end position="50"/>
    </location>
</feature>
<feature type="region of interest" description="Disordered" evidence="2">
    <location>
        <begin position="101"/>
        <end position="137"/>
    </location>
</feature>